<dbReference type="InterPro" id="IPR012467">
    <property type="entry name" value="DUF1684"/>
</dbReference>
<dbReference type="STRING" id="34004.SAMN04488021_14920"/>
<evidence type="ECO:0008006" key="3">
    <source>
        <dbReference type="Google" id="ProtNLM"/>
    </source>
</evidence>
<dbReference type="Proteomes" id="UP000183635">
    <property type="component" value="Unassembled WGS sequence"/>
</dbReference>
<protein>
    <recommendedName>
        <fullName evidence="3">DUF1684 domain-containing protein</fullName>
    </recommendedName>
</protein>
<accession>A0A1I3EIY0</accession>
<keyword evidence="2" id="KW-1185">Reference proteome</keyword>
<dbReference type="RefSeq" id="WP_074970680.1">
    <property type="nucleotide sequence ID" value="NZ_CBCRYP010000061.1"/>
</dbReference>
<gene>
    <name evidence="1" type="ORF">SAMN04488021_14920</name>
</gene>
<evidence type="ECO:0000313" key="1">
    <source>
        <dbReference type="EMBL" id="SFH98897.1"/>
    </source>
</evidence>
<sequence>MTPYETEIAQWRADRLAALTAEDGWLDLTDRIDIAPGRMTVGKAADNDVAISAGPGHLGVLTLQPDGRARFDAGAGARDFAPVPDNPPRLKVGDLLLEVMEVGGQHALRVRDTASPARTAFSGIDSFPVDPAWRIEADWQALDQAQPLGIDLVTGAATSVQLTHQAHFTHEEARVTLLPTHWKSGKPMFVIRDRTSGRETYGASRFLIGEVVGDRVVLDFNKAFNPPCAFTDLAVCPLPPPQNVMAFAIRAGERKPRAPEPGAGAFDPPA</sequence>
<dbReference type="PANTHER" id="PTHR41913:SF1">
    <property type="entry name" value="DUF1684 DOMAIN-CONTAINING PROTEIN"/>
    <property type="match status" value="1"/>
</dbReference>
<evidence type="ECO:0000313" key="2">
    <source>
        <dbReference type="Proteomes" id="UP000183635"/>
    </source>
</evidence>
<dbReference type="AlphaFoldDB" id="A0A1I3EIY0"/>
<dbReference type="OrthoDB" id="5493262at2"/>
<dbReference type="EMBL" id="FOPU01000049">
    <property type="protein sequence ID" value="SFH98897.1"/>
    <property type="molecule type" value="Genomic_DNA"/>
</dbReference>
<dbReference type="PANTHER" id="PTHR41913">
    <property type="entry name" value="DUF1684 DOMAIN-CONTAINING PROTEIN"/>
    <property type="match status" value="1"/>
</dbReference>
<organism evidence="1 2">
    <name type="scientific">Paracoccus aminovorans</name>
    <dbReference type="NCBI Taxonomy" id="34004"/>
    <lineage>
        <taxon>Bacteria</taxon>
        <taxon>Pseudomonadati</taxon>
        <taxon>Pseudomonadota</taxon>
        <taxon>Alphaproteobacteria</taxon>
        <taxon>Rhodobacterales</taxon>
        <taxon>Paracoccaceae</taxon>
        <taxon>Paracoccus</taxon>
    </lineage>
</organism>
<name>A0A1I3EIY0_9RHOB</name>
<proteinExistence type="predicted"/>
<reference evidence="1 2" key="1">
    <citation type="submission" date="2016-10" db="EMBL/GenBank/DDBJ databases">
        <authorList>
            <person name="de Groot N.N."/>
        </authorList>
    </citation>
    <scope>NUCLEOTIDE SEQUENCE [LARGE SCALE GENOMIC DNA]</scope>
    <source>
        <strain evidence="1 2">DSM 8537</strain>
    </source>
</reference>
<dbReference type="Pfam" id="PF07920">
    <property type="entry name" value="DUF1684"/>
    <property type="match status" value="1"/>
</dbReference>